<dbReference type="PANTHER" id="PTHR30193:SF37">
    <property type="entry name" value="INNER MEMBRANE ABC TRANSPORTER PERMEASE PROTEIN YCJO"/>
    <property type="match status" value="1"/>
</dbReference>
<evidence type="ECO:0000256" key="6">
    <source>
        <dbReference type="ARBA" id="ARBA00023136"/>
    </source>
</evidence>
<keyword evidence="5 7" id="KW-1133">Transmembrane helix</keyword>
<evidence type="ECO:0000256" key="1">
    <source>
        <dbReference type="ARBA" id="ARBA00004651"/>
    </source>
</evidence>
<dbReference type="PANTHER" id="PTHR30193">
    <property type="entry name" value="ABC TRANSPORTER PERMEASE PROTEIN"/>
    <property type="match status" value="1"/>
</dbReference>
<feature type="transmembrane region" description="Helical" evidence="7">
    <location>
        <begin position="57"/>
        <end position="83"/>
    </location>
</feature>
<dbReference type="Proteomes" id="UP000199664">
    <property type="component" value="Unassembled WGS sequence"/>
</dbReference>
<accession>A0A1H7T735</accession>
<dbReference type="InterPro" id="IPR051393">
    <property type="entry name" value="ABC_transporter_permease"/>
</dbReference>
<keyword evidence="6 7" id="KW-0472">Membrane</keyword>
<dbReference type="RefSeq" id="WP_091836816.1">
    <property type="nucleotide sequence ID" value="NZ_FOAN01000005.1"/>
</dbReference>
<evidence type="ECO:0000259" key="8">
    <source>
        <dbReference type="PROSITE" id="PS50928"/>
    </source>
</evidence>
<dbReference type="GO" id="GO:0005886">
    <property type="term" value="C:plasma membrane"/>
    <property type="evidence" value="ECO:0007669"/>
    <property type="project" value="UniProtKB-SubCell"/>
</dbReference>
<feature type="transmembrane region" description="Helical" evidence="7">
    <location>
        <begin position="95"/>
        <end position="118"/>
    </location>
</feature>
<dbReference type="OrthoDB" id="3810889at2"/>
<evidence type="ECO:0000256" key="5">
    <source>
        <dbReference type="ARBA" id="ARBA00022989"/>
    </source>
</evidence>
<dbReference type="Pfam" id="PF00528">
    <property type="entry name" value="BPD_transp_1"/>
    <property type="match status" value="1"/>
</dbReference>
<keyword evidence="2 7" id="KW-0813">Transport</keyword>
<dbReference type="PROSITE" id="PS50928">
    <property type="entry name" value="ABC_TM1"/>
    <property type="match status" value="1"/>
</dbReference>
<dbReference type="AlphaFoldDB" id="A0A1H7T735"/>
<reference evidence="10" key="1">
    <citation type="submission" date="2016-10" db="EMBL/GenBank/DDBJ databases">
        <authorList>
            <person name="Varghese N."/>
            <person name="Submissions S."/>
        </authorList>
    </citation>
    <scope>NUCLEOTIDE SEQUENCE [LARGE SCALE GENOMIC DNA]</scope>
    <source>
        <strain evidence="10">LMG 26383,CCUG 61248,R- 45681</strain>
    </source>
</reference>
<proteinExistence type="inferred from homology"/>
<dbReference type="STRING" id="1036779.SAMN04515666_105371"/>
<dbReference type="InterPro" id="IPR000515">
    <property type="entry name" value="MetI-like"/>
</dbReference>
<dbReference type="SUPFAM" id="SSF161098">
    <property type="entry name" value="MetI-like"/>
    <property type="match status" value="1"/>
</dbReference>
<evidence type="ECO:0000313" key="10">
    <source>
        <dbReference type="Proteomes" id="UP000199664"/>
    </source>
</evidence>
<dbReference type="CDD" id="cd06261">
    <property type="entry name" value="TM_PBP2"/>
    <property type="match status" value="1"/>
</dbReference>
<keyword evidence="4 7" id="KW-0812">Transmembrane</keyword>
<dbReference type="Gene3D" id="1.10.3720.10">
    <property type="entry name" value="MetI-like"/>
    <property type="match status" value="1"/>
</dbReference>
<comment type="similarity">
    <text evidence="7">Belongs to the binding-protein-dependent transport system permease family.</text>
</comment>
<evidence type="ECO:0000256" key="2">
    <source>
        <dbReference type="ARBA" id="ARBA00022448"/>
    </source>
</evidence>
<keyword evidence="3" id="KW-1003">Cell membrane</keyword>
<comment type="subcellular location">
    <subcellularLocation>
        <location evidence="1 7">Cell membrane</location>
        <topology evidence="1 7">Multi-pass membrane protein</topology>
    </subcellularLocation>
</comment>
<keyword evidence="10" id="KW-1185">Reference proteome</keyword>
<feature type="transmembrane region" description="Helical" evidence="7">
    <location>
        <begin position="12"/>
        <end position="37"/>
    </location>
</feature>
<organism evidence="9 10">
    <name type="scientific">Bosea lupini</name>
    <dbReference type="NCBI Taxonomy" id="1036779"/>
    <lineage>
        <taxon>Bacteria</taxon>
        <taxon>Pseudomonadati</taxon>
        <taxon>Pseudomonadota</taxon>
        <taxon>Alphaproteobacteria</taxon>
        <taxon>Hyphomicrobiales</taxon>
        <taxon>Boseaceae</taxon>
        <taxon>Bosea</taxon>
    </lineage>
</organism>
<evidence type="ECO:0000313" key="9">
    <source>
        <dbReference type="EMBL" id="SEL80335.1"/>
    </source>
</evidence>
<feature type="transmembrane region" description="Helical" evidence="7">
    <location>
        <begin position="150"/>
        <end position="174"/>
    </location>
</feature>
<evidence type="ECO:0000256" key="7">
    <source>
        <dbReference type="RuleBase" id="RU363032"/>
    </source>
</evidence>
<gene>
    <name evidence="9" type="ORF">SAMN04515666_105371</name>
</gene>
<name>A0A1H7T735_9HYPH</name>
<dbReference type="GO" id="GO:0055085">
    <property type="term" value="P:transmembrane transport"/>
    <property type="evidence" value="ECO:0007669"/>
    <property type="project" value="InterPro"/>
</dbReference>
<sequence length="284" mass="30870">MKRAQSRALPYLLLGPSLVFLAVIFLLPLVQTIALSFSEGGVASLGNYRRMVSDLNFGLALRNTFLLVLVVVPIQLALALGLSVMIEKIGRGRDLVLWVWTIPLGVSDLAAGLVWLAILQDRGYLNSALYGLGLVDGPTAWLTYETPGTLFLGVVLAEIWRATAIVLVILVAGLQLIPKEYREAAEVFGARPWTIFRRITLPLLKPSIQTALILRTVLAFEVFAVVYAIGGTNFPVLVGEAYTWQNANQNTGVAAAYAMLIVVISLAATAIYLRVLRVPAEQQP</sequence>
<protein>
    <submittedName>
        <fullName evidence="9">Carbohydrate ABC transporter membrane protein 1, CUT1 family</fullName>
    </submittedName>
</protein>
<evidence type="ECO:0000256" key="4">
    <source>
        <dbReference type="ARBA" id="ARBA00022692"/>
    </source>
</evidence>
<evidence type="ECO:0000256" key="3">
    <source>
        <dbReference type="ARBA" id="ARBA00022475"/>
    </source>
</evidence>
<dbReference type="InterPro" id="IPR035906">
    <property type="entry name" value="MetI-like_sf"/>
</dbReference>
<feature type="transmembrane region" description="Helical" evidence="7">
    <location>
        <begin position="212"/>
        <end position="234"/>
    </location>
</feature>
<dbReference type="EMBL" id="FOAN01000005">
    <property type="protein sequence ID" value="SEL80335.1"/>
    <property type="molecule type" value="Genomic_DNA"/>
</dbReference>
<feature type="domain" description="ABC transmembrane type-1" evidence="8">
    <location>
        <begin position="61"/>
        <end position="272"/>
    </location>
</feature>
<feature type="transmembrane region" description="Helical" evidence="7">
    <location>
        <begin position="254"/>
        <end position="273"/>
    </location>
</feature>